<evidence type="ECO:0000313" key="13">
    <source>
        <dbReference type="EMBL" id="GGD52587.1"/>
    </source>
</evidence>
<accession>A0A916YMH8</accession>
<dbReference type="SMART" id="SM00388">
    <property type="entry name" value="HisKA"/>
    <property type="match status" value="1"/>
</dbReference>
<dbReference type="SUPFAM" id="SSF55781">
    <property type="entry name" value="GAF domain-like"/>
    <property type="match status" value="1"/>
</dbReference>
<dbReference type="Gene3D" id="3.30.450.40">
    <property type="match status" value="1"/>
</dbReference>
<keyword evidence="6" id="KW-0547">Nucleotide-binding</keyword>
<dbReference type="EC" id="2.7.13.3" evidence="3"/>
<keyword evidence="5" id="KW-0808">Transferase</keyword>
<dbReference type="PROSITE" id="PS50109">
    <property type="entry name" value="HIS_KIN"/>
    <property type="match status" value="1"/>
</dbReference>
<dbReference type="Pfam" id="PF00512">
    <property type="entry name" value="HisKA"/>
    <property type="match status" value="1"/>
</dbReference>
<dbReference type="GO" id="GO:0005886">
    <property type="term" value="C:plasma membrane"/>
    <property type="evidence" value="ECO:0007669"/>
    <property type="project" value="TreeGrafter"/>
</dbReference>
<dbReference type="InterPro" id="IPR004358">
    <property type="entry name" value="Sig_transdc_His_kin-like_C"/>
</dbReference>
<evidence type="ECO:0000256" key="10">
    <source>
        <dbReference type="ARBA" id="ARBA00074306"/>
    </source>
</evidence>
<evidence type="ECO:0000256" key="3">
    <source>
        <dbReference type="ARBA" id="ARBA00012438"/>
    </source>
</evidence>
<dbReference type="SMART" id="SM00065">
    <property type="entry name" value="GAF"/>
    <property type="match status" value="1"/>
</dbReference>
<evidence type="ECO:0000256" key="8">
    <source>
        <dbReference type="ARBA" id="ARBA00022840"/>
    </source>
</evidence>
<dbReference type="SUPFAM" id="SSF55874">
    <property type="entry name" value="ATPase domain of HSP90 chaperone/DNA topoisomerase II/histidine kinase"/>
    <property type="match status" value="1"/>
</dbReference>
<gene>
    <name evidence="13" type="ORF">GCM10010911_07690</name>
</gene>
<dbReference type="PANTHER" id="PTHR43047">
    <property type="entry name" value="TWO-COMPONENT HISTIDINE PROTEIN KINASE"/>
    <property type="match status" value="1"/>
</dbReference>
<feature type="coiled-coil region" evidence="11">
    <location>
        <begin position="156"/>
        <end position="183"/>
    </location>
</feature>
<dbReference type="AlphaFoldDB" id="A0A916YMH8"/>
<dbReference type="Gene3D" id="3.30.565.10">
    <property type="entry name" value="Histidine kinase-like ATPase, C-terminal domain"/>
    <property type="match status" value="1"/>
</dbReference>
<comment type="caution">
    <text evidence="13">The sequence shown here is derived from an EMBL/GenBank/DDBJ whole genome shotgun (WGS) entry which is preliminary data.</text>
</comment>
<dbReference type="InterPro" id="IPR003661">
    <property type="entry name" value="HisK_dim/P_dom"/>
</dbReference>
<feature type="domain" description="Histidine kinase" evidence="12">
    <location>
        <begin position="183"/>
        <end position="407"/>
    </location>
</feature>
<evidence type="ECO:0000256" key="11">
    <source>
        <dbReference type="SAM" id="Coils"/>
    </source>
</evidence>
<comment type="similarity">
    <text evidence="2">In the N-terminal section; belongs to the phytochrome family.</text>
</comment>
<dbReference type="CDD" id="cd00082">
    <property type="entry name" value="HisKA"/>
    <property type="match status" value="1"/>
</dbReference>
<evidence type="ECO:0000256" key="9">
    <source>
        <dbReference type="ARBA" id="ARBA00023012"/>
    </source>
</evidence>
<name>A0A916YMH8_9BACL</name>
<dbReference type="Proteomes" id="UP000612456">
    <property type="component" value="Unassembled WGS sequence"/>
</dbReference>
<dbReference type="GO" id="GO:0000155">
    <property type="term" value="F:phosphorelay sensor kinase activity"/>
    <property type="evidence" value="ECO:0007669"/>
    <property type="project" value="InterPro"/>
</dbReference>
<dbReference type="InterPro" id="IPR036890">
    <property type="entry name" value="HATPase_C_sf"/>
</dbReference>
<dbReference type="Pfam" id="PF01590">
    <property type="entry name" value="GAF"/>
    <property type="match status" value="1"/>
</dbReference>
<dbReference type="Pfam" id="PF02518">
    <property type="entry name" value="HATPase_c"/>
    <property type="match status" value="1"/>
</dbReference>
<dbReference type="InterPro" id="IPR036097">
    <property type="entry name" value="HisK_dim/P_sf"/>
</dbReference>
<dbReference type="FunFam" id="3.30.565.10:FF:000010">
    <property type="entry name" value="Sensor histidine kinase RcsC"/>
    <property type="match status" value="1"/>
</dbReference>
<evidence type="ECO:0000256" key="7">
    <source>
        <dbReference type="ARBA" id="ARBA00022777"/>
    </source>
</evidence>
<keyword evidence="4" id="KW-0597">Phosphoprotein</keyword>
<protein>
    <recommendedName>
        <fullName evidence="10">Circadian input-output histidine kinase CikA</fullName>
        <ecNumber evidence="3">2.7.13.3</ecNumber>
    </recommendedName>
</protein>
<keyword evidence="9" id="KW-0902">Two-component regulatory system</keyword>
<sequence length="417" mass="46162">MRIEYVDNVLELITQNLYETAGNLMKTASDLIGANTFCIANNDRSTTTVLKAFNREAILLEEGLIVDNEESYCHLVIEKSEGPLIIDDNLTHPLTKDMDATRFVGACSFMGVRIVGLNGIVFGSLCAFDDKGYRFTEKEVSLLSSLAAFFANVLELEETITTLRESETEKRKLMEEKSNLLAVMSHEIRTPMNGVLGMTELLQLTDLDHDQRGMTEVIRKSGESLLTFVDHVLAYSKIDAGKMELDAAAFDIHGCLKQVMDLFQSEIDKKGISLTSEIGNEIPLILVGDEIKIRQILVNLISNAIKFTDHGQVHAQVKLKSTNYDTRTVTLAFHISDTGLGVPSDQKHRLFLSFSQLHDSSNPNNYGGSGLGLSICKQLIDLMGGDIWLDESYEGGACFVFEITLSLYADTLIPSKV</sequence>
<keyword evidence="7" id="KW-0418">Kinase</keyword>
<proteinExistence type="inferred from homology"/>
<dbReference type="SMART" id="SM00387">
    <property type="entry name" value="HATPase_c"/>
    <property type="match status" value="1"/>
</dbReference>
<evidence type="ECO:0000256" key="4">
    <source>
        <dbReference type="ARBA" id="ARBA00022553"/>
    </source>
</evidence>
<comment type="catalytic activity">
    <reaction evidence="1">
        <text>ATP + protein L-histidine = ADP + protein N-phospho-L-histidine.</text>
        <dbReference type="EC" id="2.7.13.3"/>
    </reaction>
</comment>
<evidence type="ECO:0000256" key="5">
    <source>
        <dbReference type="ARBA" id="ARBA00022679"/>
    </source>
</evidence>
<dbReference type="CDD" id="cd16922">
    <property type="entry name" value="HATPase_EvgS-ArcB-TorS-like"/>
    <property type="match status" value="1"/>
</dbReference>
<evidence type="ECO:0000256" key="1">
    <source>
        <dbReference type="ARBA" id="ARBA00000085"/>
    </source>
</evidence>
<organism evidence="13 14">
    <name type="scientific">Paenibacillus nasutitermitis</name>
    <dbReference type="NCBI Taxonomy" id="1652958"/>
    <lineage>
        <taxon>Bacteria</taxon>
        <taxon>Bacillati</taxon>
        <taxon>Bacillota</taxon>
        <taxon>Bacilli</taxon>
        <taxon>Bacillales</taxon>
        <taxon>Paenibacillaceae</taxon>
        <taxon>Paenibacillus</taxon>
    </lineage>
</organism>
<keyword evidence="11" id="KW-0175">Coiled coil</keyword>
<dbReference type="PRINTS" id="PR00344">
    <property type="entry name" value="BCTRLSENSOR"/>
</dbReference>
<dbReference type="RefSeq" id="WP_229750047.1">
    <property type="nucleotide sequence ID" value="NZ_BMHP01000001.1"/>
</dbReference>
<keyword evidence="8" id="KW-0067">ATP-binding</keyword>
<evidence type="ECO:0000313" key="14">
    <source>
        <dbReference type="Proteomes" id="UP000612456"/>
    </source>
</evidence>
<reference evidence="13" key="2">
    <citation type="submission" date="2020-09" db="EMBL/GenBank/DDBJ databases">
        <authorList>
            <person name="Sun Q."/>
            <person name="Zhou Y."/>
        </authorList>
    </citation>
    <scope>NUCLEOTIDE SEQUENCE</scope>
    <source>
        <strain evidence="13">CGMCC 1.15178</strain>
    </source>
</reference>
<dbReference type="GO" id="GO:0005524">
    <property type="term" value="F:ATP binding"/>
    <property type="evidence" value="ECO:0007669"/>
    <property type="project" value="UniProtKB-KW"/>
</dbReference>
<dbReference type="GO" id="GO:0009927">
    <property type="term" value="F:histidine phosphotransfer kinase activity"/>
    <property type="evidence" value="ECO:0007669"/>
    <property type="project" value="TreeGrafter"/>
</dbReference>
<evidence type="ECO:0000256" key="2">
    <source>
        <dbReference type="ARBA" id="ARBA00006402"/>
    </source>
</evidence>
<keyword evidence="14" id="KW-1185">Reference proteome</keyword>
<evidence type="ECO:0000256" key="6">
    <source>
        <dbReference type="ARBA" id="ARBA00022741"/>
    </source>
</evidence>
<dbReference type="PANTHER" id="PTHR43047:SF71">
    <property type="entry name" value="HISTIDINE KINASE CONTAINING CHEY-HOMOLOGOUS RECEIVER DOMAIN-RELATED"/>
    <property type="match status" value="1"/>
</dbReference>
<dbReference type="Gene3D" id="1.10.287.130">
    <property type="match status" value="1"/>
</dbReference>
<dbReference type="EMBL" id="BMHP01000001">
    <property type="protein sequence ID" value="GGD52587.1"/>
    <property type="molecule type" value="Genomic_DNA"/>
</dbReference>
<dbReference type="InterPro" id="IPR029016">
    <property type="entry name" value="GAF-like_dom_sf"/>
</dbReference>
<dbReference type="SUPFAM" id="SSF47384">
    <property type="entry name" value="Homodimeric domain of signal transducing histidine kinase"/>
    <property type="match status" value="1"/>
</dbReference>
<dbReference type="InterPro" id="IPR003594">
    <property type="entry name" value="HATPase_dom"/>
</dbReference>
<evidence type="ECO:0000259" key="12">
    <source>
        <dbReference type="PROSITE" id="PS50109"/>
    </source>
</evidence>
<reference evidence="13" key="1">
    <citation type="journal article" date="2014" name="Int. J. Syst. Evol. Microbiol.">
        <title>Complete genome sequence of Corynebacterium casei LMG S-19264T (=DSM 44701T), isolated from a smear-ripened cheese.</title>
        <authorList>
            <consortium name="US DOE Joint Genome Institute (JGI-PGF)"/>
            <person name="Walter F."/>
            <person name="Albersmeier A."/>
            <person name="Kalinowski J."/>
            <person name="Ruckert C."/>
        </authorList>
    </citation>
    <scope>NUCLEOTIDE SEQUENCE</scope>
    <source>
        <strain evidence="13">CGMCC 1.15178</strain>
    </source>
</reference>
<dbReference type="InterPro" id="IPR003018">
    <property type="entry name" value="GAF"/>
</dbReference>
<dbReference type="InterPro" id="IPR005467">
    <property type="entry name" value="His_kinase_dom"/>
</dbReference>